<reference evidence="1" key="1">
    <citation type="journal article" date="2019" name="bioRxiv">
        <title>The Genome of the Zebra Mussel, Dreissena polymorpha: A Resource for Invasive Species Research.</title>
        <authorList>
            <person name="McCartney M.A."/>
            <person name="Auch B."/>
            <person name="Kono T."/>
            <person name="Mallez S."/>
            <person name="Zhang Y."/>
            <person name="Obille A."/>
            <person name="Becker A."/>
            <person name="Abrahante J.E."/>
            <person name="Garbe J."/>
            <person name="Badalamenti J.P."/>
            <person name="Herman A."/>
            <person name="Mangelson H."/>
            <person name="Liachko I."/>
            <person name="Sullivan S."/>
            <person name="Sone E.D."/>
            <person name="Koren S."/>
            <person name="Silverstein K.A.T."/>
            <person name="Beckman K.B."/>
            <person name="Gohl D.M."/>
        </authorList>
    </citation>
    <scope>NUCLEOTIDE SEQUENCE</scope>
    <source>
        <strain evidence="1">Duluth1</strain>
        <tissue evidence="1">Whole animal</tissue>
    </source>
</reference>
<organism evidence="1 2">
    <name type="scientific">Dreissena polymorpha</name>
    <name type="common">Zebra mussel</name>
    <name type="synonym">Mytilus polymorpha</name>
    <dbReference type="NCBI Taxonomy" id="45954"/>
    <lineage>
        <taxon>Eukaryota</taxon>
        <taxon>Metazoa</taxon>
        <taxon>Spiralia</taxon>
        <taxon>Lophotrochozoa</taxon>
        <taxon>Mollusca</taxon>
        <taxon>Bivalvia</taxon>
        <taxon>Autobranchia</taxon>
        <taxon>Heteroconchia</taxon>
        <taxon>Euheterodonta</taxon>
        <taxon>Imparidentia</taxon>
        <taxon>Neoheterodontei</taxon>
        <taxon>Myida</taxon>
        <taxon>Dreissenoidea</taxon>
        <taxon>Dreissenidae</taxon>
        <taxon>Dreissena</taxon>
    </lineage>
</organism>
<accession>A0A9D4IY36</accession>
<dbReference type="EMBL" id="JAIWYP010000008">
    <property type="protein sequence ID" value="KAH3788797.1"/>
    <property type="molecule type" value="Genomic_DNA"/>
</dbReference>
<dbReference type="Proteomes" id="UP000828390">
    <property type="component" value="Unassembled WGS sequence"/>
</dbReference>
<evidence type="ECO:0000313" key="2">
    <source>
        <dbReference type="Proteomes" id="UP000828390"/>
    </source>
</evidence>
<name>A0A9D4IY36_DREPO</name>
<proteinExistence type="predicted"/>
<sequence>MCSSPDKLSVHWDMGRNSKLAPIHHGKQLKVTYTSLKCGCHPCHCCEYKDNCPCIGIRAGTLNGLRYTLANR</sequence>
<gene>
    <name evidence="1" type="ORF">DPMN_166959</name>
</gene>
<protein>
    <submittedName>
        <fullName evidence="1">Uncharacterized protein</fullName>
    </submittedName>
</protein>
<dbReference type="AlphaFoldDB" id="A0A9D4IY36"/>
<comment type="caution">
    <text evidence="1">The sequence shown here is derived from an EMBL/GenBank/DDBJ whole genome shotgun (WGS) entry which is preliminary data.</text>
</comment>
<evidence type="ECO:0000313" key="1">
    <source>
        <dbReference type="EMBL" id="KAH3788797.1"/>
    </source>
</evidence>
<reference evidence="1" key="2">
    <citation type="submission" date="2020-11" db="EMBL/GenBank/DDBJ databases">
        <authorList>
            <person name="McCartney M.A."/>
            <person name="Auch B."/>
            <person name="Kono T."/>
            <person name="Mallez S."/>
            <person name="Becker A."/>
            <person name="Gohl D.M."/>
            <person name="Silverstein K.A.T."/>
            <person name="Koren S."/>
            <person name="Bechman K.B."/>
            <person name="Herman A."/>
            <person name="Abrahante J.E."/>
            <person name="Garbe J."/>
        </authorList>
    </citation>
    <scope>NUCLEOTIDE SEQUENCE</scope>
    <source>
        <strain evidence="1">Duluth1</strain>
        <tissue evidence="1">Whole animal</tissue>
    </source>
</reference>
<keyword evidence="2" id="KW-1185">Reference proteome</keyword>